<feature type="compositionally biased region" description="Polar residues" evidence="1">
    <location>
        <begin position="328"/>
        <end position="337"/>
    </location>
</feature>
<feature type="compositionally biased region" description="Basic and acidic residues" evidence="1">
    <location>
        <begin position="157"/>
        <end position="179"/>
    </location>
</feature>
<gene>
    <name evidence="2" type="ORF">EJ03DRAFT_354990</name>
</gene>
<protein>
    <submittedName>
        <fullName evidence="2">Uncharacterized protein</fullName>
    </submittedName>
</protein>
<proteinExistence type="predicted"/>
<feature type="compositionally biased region" description="Polar residues" evidence="1">
    <location>
        <begin position="402"/>
        <end position="423"/>
    </location>
</feature>
<accession>A0A6G1KZ67</accession>
<feature type="compositionally biased region" description="Polar residues" evidence="1">
    <location>
        <begin position="344"/>
        <end position="363"/>
    </location>
</feature>
<dbReference type="EMBL" id="ML995895">
    <property type="protein sequence ID" value="KAF2765334.1"/>
    <property type="molecule type" value="Genomic_DNA"/>
</dbReference>
<dbReference type="Proteomes" id="UP000799436">
    <property type="component" value="Unassembled WGS sequence"/>
</dbReference>
<feature type="region of interest" description="Disordered" evidence="1">
    <location>
        <begin position="157"/>
        <end position="260"/>
    </location>
</feature>
<sequence length="651" mass="72378">MDFRTLAAQHSQTIDNLNQQLTARDKEIGQLQYRLADISEQSRLSAKPGYGGNEHELHDLQIRAKAAEDRSSDLERQLHDVEVRSERNLRRFSKVEAELNQQIATLQAQQAPRQLATVTDAADASAHERVRQELATMRAQRDDLSRRLANLQRQFEEEKKANRRREFGHDMEKIINRDDYDQDDEEPGLPGYPPPPPKQAYRPTSGSSVDAIRASVGPSSSAGTLAPKAIPTANGPPRPAPTSTATSVPKTQANLSERAAFKTRLPKPSPKLGSSTSFPLPHIPDIHWQNADGSYNGLPTPDTTPAPLQASLGKIAVGWNQNFSFRAPATNKSQVSHQPRLASPGSTSNATQPAVDAASSTKATEPGVPRPSLVVKLPTSPKPAKQSEPRSNFAVRLPSPPSLTQQTDLRSSLTIRPKPTSQSPKRKRKRTEKEEVEKELLELRTNSFNFGDDFRVTSTKRLRSARTDTTASSFSQPTYPSVSSQSTCASTSDDCLKLLRPTTLSKNDDFSFKFIAVTSYDCEGSVNGHYLSSDIANDVGELWDAIHSLKDDWGDKKGQDWQWEFEKPGYNFAARPCVTRKLEAKRTNWRKGCEGKYACTDCVAANRPCFTFVGEEDDSVEDWKFWLLPLNEDDRKVAVQEGFEIKNWLNA</sequence>
<dbReference type="AlphaFoldDB" id="A0A6G1KZ67"/>
<organism evidence="2 3">
    <name type="scientific">Teratosphaeria nubilosa</name>
    <dbReference type="NCBI Taxonomy" id="161662"/>
    <lineage>
        <taxon>Eukaryota</taxon>
        <taxon>Fungi</taxon>
        <taxon>Dikarya</taxon>
        <taxon>Ascomycota</taxon>
        <taxon>Pezizomycotina</taxon>
        <taxon>Dothideomycetes</taxon>
        <taxon>Dothideomycetidae</taxon>
        <taxon>Mycosphaerellales</taxon>
        <taxon>Teratosphaeriaceae</taxon>
        <taxon>Teratosphaeria</taxon>
    </lineage>
</organism>
<keyword evidence="3" id="KW-1185">Reference proteome</keyword>
<reference evidence="2" key="1">
    <citation type="journal article" date="2020" name="Stud. Mycol.">
        <title>101 Dothideomycetes genomes: a test case for predicting lifestyles and emergence of pathogens.</title>
        <authorList>
            <person name="Haridas S."/>
            <person name="Albert R."/>
            <person name="Binder M."/>
            <person name="Bloem J."/>
            <person name="Labutti K."/>
            <person name="Salamov A."/>
            <person name="Andreopoulos B."/>
            <person name="Baker S."/>
            <person name="Barry K."/>
            <person name="Bills G."/>
            <person name="Bluhm B."/>
            <person name="Cannon C."/>
            <person name="Castanera R."/>
            <person name="Culley D."/>
            <person name="Daum C."/>
            <person name="Ezra D."/>
            <person name="Gonzalez J."/>
            <person name="Henrissat B."/>
            <person name="Kuo A."/>
            <person name="Liang C."/>
            <person name="Lipzen A."/>
            <person name="Lutzoni F."/>
            <person name="Magnuson J."/>
            <person name="Mondo S."/>
            <person name="Nolan M."/>
            <person name="Ohm R."/>
            <person name="Pangilinan J."/>
            <person name="Park H.-J."/>
            <person name="Ramirez L."/>
            <person name="Alfaro M."/>
            <person name="Sun H."/>
            <person name="Tritt A."/>
            <person name="Yoshinaga Y."/>
            <person name="Zwiers L.-H."/>
            <person name="Turgeon B."/>
            <person name="Goodwin S."/>
            <person name="Spatafora J."/>
            <person name="Crous P."/>
            <person name="Grigoriev I."/>
        </authorList>
    </citation>
    <scope>NUCLEOTIDE SEQUENCE</scope>
    <source>
        <strain evidence="2">CBS 116005</strain>
    </source>
</reference>
<evidence type="ECO:0000313" key="3">
    <source>
        <dbReference type="Proteomes" id="UP000799436"/>
    </source>
</evidence>
<dbReference type="OrthoDB" id="3854292at2759"/>
<feature type="region of interest" description="Disordered" evidence="1">
    <location>
        <begin position="465"/>
        <end position="488"/>
    </location>
</feature>
<evidence type="ECO:0000313" key="2">
    <source>
        <dbReference type="EMBL" id="KAF2765334.1"/>
    </source>
</evidence>
<feature type="region of interest" description="Disordered" evidence="1">
    <location>
        <begin position="328"/>
        <end position="434"/>
    </location>
</feature>
<feature type="compositionally biased region" description="Low complexity" evidence="1">
    <location>
        <begin position="241"/>
        <end position="251"/>
    </location>
</feature>
<feature type="compositionally biased region" description="Polar residues" evidence="1">
    <location>
        <begin position="467"/>
        <end position="480"/>
    </location>
</feature>
<name>A0A6G1KZ67_9PEZI</name>
<evidence type="ECO:0000256" key="1">
    <source>
        <dbReference type="SAM" id="MobiDB-lite"/>
    </source>
</evidence>